<reference evidence="3" key="1">
    <citation type="submission" date="2020-11" db="EMBL/GenBank/DDBJ databases">
        <title>Isolation and identification of active actinomycetes.</title>
        <authorList>
            <person name="Sun X."/>
        </authorList>
    </citation>
    <scope>NUCLEOTIDE SEQUENCE</scope>
    <source>
        <strain evidence="3">NEAU-A11</strain>
    </source>
</reference>
<dbReference type="Gene3D" id="3.40.50.300">
    <property type="entry name" value="P-loop containing nucleotide triphosphate hydrolases"/>
    <property type="match status" value="1"/>
</dbReference>
<dbReference type="AlphaFoldDB" id="A0A931CDA9"/>
<dbReference type="InterPro" id="IPR027417">
    <property type="entry name" value="P-loop_NTPase"/>
</dbReference>
<dbReference type="EMBL" id="JADQTO010000010">
    <property type="protein sequence ID" value="MBG0564048.1"/>
    <property type="molecule type" value="Genomic_DNA"/>
</dbReference>
<protein>
    <recommendedName>
        <fullName evidence="2">Nephrocystin 3-like N-terminal domain-containing protein</fullName>
    </recommendedName>
</protein>
<organism evidence="3 4">
    <name type="scientific">Actinoplanes aureus</name>
    <dbReference type="NCBI Taxonomy" id="2792083"/>
    <lineage>
        <taxon>Bacteria</taxon>
        <taxon>Bacillati</taxon>
        <taxon>Actinomycetota</taxon>
        <taxon>Actinomycetes</taxon>
        <taxon>Micromonosporales</taxon>
        <taxon>Micromonosporaceae</taxon>
        <taxon>Actinoplanes</taxon>
    </lineage>
</organism>
<sequence length="1161" mass="125709">MDDQPESELVPRGWVVAGVQRWLAEGGTATLLITGAPGSGKTTVAGQLADLPDVRYQHFCDWRRDSTQNPLQFVAALAEALAAGSEAYARALLDSTSQWGHRFEGRVYTGYAGSGSVQQGLVIERVELSGLSAHSAFEQIIRVPLRRCEVTGIVLVDAVDESLAFDEHHNLVSLLAHVAREPAPGLRFIVTAKSGEERVRQRIIADRLDLVEDCPYEVDPDLVSYTEARLRHVPEQDRSRLVRKAVRAAEGLFLYARHVTVSTDAAAGTLPAGLPGVYRTYLSRELAPEVSSSDWRLRYRPVLGLLAVSRGDGLSPGQICGATGQSESEVDDVLHMLRPFAPATATGTVRVYHRSFAEFLLNDEVYQVYPTEAHARLARYLLGEDPVRDPYALAHLPFHLMHGGLLAQLVETARCTEFLAAQESIGASASATILLAVQGALGAGDARTAVALLLSLGEHSTTPAEYLSRHDVATAVRLAAQRTGESRTLSELHIAAHAGTGPDRSRILDDVLERGPGPLTGDFEDLGAVLLSTTAASDPQRSLSVAARVLAEWGQPALAAHLVSRRLFAAARVTCAAIKGLLMRGRVRQGVIDAALDSRAYLKAVELCRDSAAELQGKRLAPWSAGSESMIYRAKALALIGEMGQAMALVGEDGSATGPYARASVLLAHAEYRGQLEDAQEASRLFDRALAESESSRADVITQPWCWLAVAATARRLGYLTPMGDAVARAGIDQRSRGLLQHEGGDRLHDSYFHGVCARGLHLASVRELALQNDIDRAFGYADRVMRLSGSVPARIDNVDGFEALTVVARAAWLARRPEVYEICLGTIQEYSHQLRPAFREVVHARLRWALEPVGGPGLPEDDVGAAVRVLLHDASANTKSIREALDDATGAAPERRTIESDWTIIYELPWTGRDAAVPTPAHDVDALRTRLGSLADDPEITSWVDLSQHYFQIAMDAARLGAADLVIDGERRAGEAWQAARDSDTDSFSLLGRMDSYQRQGHQYGLYGWDILADENNADVITRLCELSVEAAVHDHADTSRTILDEATSLAQRIQSADRQSLAALHIVIAGLRSGGIVAADALDLITQGRESGLLEVLAELRDVTDHAARQGLVIRLVLELAQNPAAAVRCCGVLAHIYPGQTEDIRAELRTRLRDRSGD</sequence>
<proteinExistence type="predicted"/>
<evidence type="ECO:0000256" key="1">
    <source>
        <dbReference type="ARBA" id="ARBA00022737"/>
    </source>
</evidence>
<dbReference type="Pfam" id="PF24883">
    <property type="entry name" value="NPHP3_N"/>
    <property type="match status" value="1"/>
</dbReference>
<comment type="caution">
    <text evidence="3">The sequence shown here is derived from an EMBL/GenBank/DDBJ whole genome shotgun (WGS) entry which is preliminary data.</text>
</comment>
<dbReference type="PANTHER" id="PTHR10039">
    <property type="entry name" value="AMELOGENIN"/>
    <property type="match status" value="1"/>
</dbReference>
<evidence type="ECO:0000313" key="4">
    <source>
        <dbReference type="Proteomes" id="UP000598146"/>
    </source>
</evidence>
<accession>A0A931CDA9</accession>
<name>A0A931CDA9_9ACTN</name>
<evidence type="ECO:0000313" key="3">
    <source>
        <dbReference type="EMBL" id="MBG0564048.1"/>
    </source>
</evidence>
<keyword evidence="1" id="KW-0677">Repeat</keyword>
<keyword evidence="4" id="KW-1185">Reference proteome</keyword>
<dbReference type="InterPro" id="IPR056884">
    <property type="entry name" value="NPHP3-like_N"/>
</dbReference>
<evidence type="ECO:0000259" key="2">
    <source>
        <dbReference type="Pfam" id="PF24883"/>
    </source>
</evidence>
<dbReference type="RefSeq" id="WP_196415841.1">
    <property type="nucleotide sequence ID" value="NZ_JADQTO010000010.1"/>
</dbReference>
<feature type="domain" description="Nephrocystin 3-like N-terminal" evidence="2">
    <location>
        <begin position="19"/>
        <end position="97"/>
    </location>
</feature>
<gene>
    <name evidence="3" type="ORF">I4J89_21635</name>
</gene>
<dbReference type="PANTHER" id="PTHR10039:SF14">
    <property type="entry name" value="NACHT DOMAIN-CONTAINING PROTEIN"/>
    <property type="match status" value="1"/>
</dbReference>
<dbReference type="SUPFAM" id="SSF52540">
    <property type="entry name" value="P-loop containing nucleoside triphosphate hydrolases"/>
    <property type="match status" value="1"/>
</dbReference>
<dbReference type="Proteomes" id="UP000598146">
    <property type="component" value="Unassembled WGS sequence"/>
</dbReference>